<dbReference type="Pfam" id="PF19371">
    <property type="entry name" value="DUF5946"/>
    <property type="match status" value="1"/>
</dbReference>
<name>A0A1F2UIB6_9ACTN</name>
<gene>
    <name evidence="1" type="ORF">A2074_04575</name>
</gene>
<evidence type="ECO:0000313" key="1">
    <source>
        <dbReference type="EMBL" id="OFW32771.1"/>
    </source>
</evidence>
<accession>A0A1F2UIB6</accession>
<organism evidence="1 2">
    <name type="scientific">Candidatus Aquicultor primus</name>
    <dbReference type="NCBI Taxonomy" id="1797195"/>
    <lineage>
        <taxon>Bacteria</taxon>
        <taxon>Bacillati</taxon>
        <taxon>Actinomycetota</taxon>
        <taxon>Candidatus Aquicultoria</taxon>
        <taxon>Candidatus Aquicultorales</taxon>
        <taxon>Candidatus Aquicultoraceae</taxon>
        <taxon>Candidatus Aquicultor</taxon>
    </lineage>
</organism>
<dbReference type="InterPro" id="IPR045990">
    <property type="entry name" value="DUF5946"/>
</dbReference>
<dbReference type="AlphaFoldDB" id="A0A1F2UIB6"/>
<dbReference type="EMBL" id="MELI01000085">
    <property type="protein sequence ID" value="OFW32771.1"/>
    <property type="molecule type" value="Genomic_DNA"/>
</dbReference>
<evidence type="ECO:0000313" key="2">
    <source>
        <dbReference type="Proteomes" id="UP000178086"/>
    </source>
</evidence>
<reference evidence="1 2" key="1">
    <citation type="journal article" date="2016" name="Nat. Commun.">
        <title>Thousands of microbial genomes shed light on interconnected biogeochemical processes in an aquifer system.</title>
        <authorList>
            <person name="Anantharaman K."/>
            <person name="Brown C.T."/>
            <person name="Hug L.A."/>
            <person name="Sharon I."/>
            <person name="Castelle C.J."/>
            <person name="Probst A.J."/>
            <person name="Thomas B.C."/>
            <person name="Singh A."/>
            <person name="Wilkins M.J."/>
            <person name="Karaoz U."/>
            <person name="Brodie E.L."/>
            <person name="Williams K.H."/>
            <person name="Hubbard S.S."/>
            <person name="Banfield J.F."/>
        </authorList>
    </citation>
    <scope>NUCLEOTIDE SEQUENCE [LARGE SCALE GENOMIC DNA]</scope>
</reference>
<comment type="caution">
    <text evidence="1">The sequence shown here is derived from an EMBL/GenBank/DDBJ whole genome shotgun (WGS) entry which is preliminary data.</text>
</comment>
<sequence>MKCPECGAPGSQCQERFNEFLALEFSDAAFFAVHHLTVATFMLQHSSRLSREGWICERELLSAILAEDQPPDSVGKQARHFLDGGGCGVGFKSKDGLPVVAISTWTKTILDVCSESADVYARDITSWARAALEEANKLDL</sequence>
<dbReference type="Proteomes" id="UP000178086">
    <property type="component" value="Unassembled WGS sequence"/>
</dbReference>
<protein>
    <submittedName>
        <fullName evidence="1">Uncharacterized protein</fullName>
    </submittedName>
</protein>
<proteinExistence type="predicted"/>